<accession>A0A430R9L4</accession>
<protein>
    <submittedName>
        <fullName evidence="1">Uncharacterized protein</fullName>
    </submittedName>
</protein>
<evidence type="ECO:0000313" key="2">
    <source>
        <dbReference type="EMBL" id="RTI06993.1"/>
    </source>
</evidence>
<dbReference type="RefSeq" id="WP_126178339.1">
    <property type="nucleotide sequence ID" value="NZ_PELN01000350.1"/>
</dbReference>
<organism evidence="1 3">
    <name type="scientific">Thermus scotoductus</name>
    <dbReference type="NCBI Taxonomy" id="37636"/>
    <lineage>
        <taxon>Bacteria</taxon>
        <taxon>Thermotogati</taxon>
        <taxon>Deinococcota</taxon>
        <taxon>Deinococci</taxon>
        <taxon>Thermales</taxon>
        <taxon>Thermaceae</taxon>
        <taxon>Thermus</taxon>
    </lineage>
</organism>
<reference evidence="3 4" key="2">
    <citation type="journal article" date="2019" name="Extremophiles">
        <title>Biogeography of thermophiles and predominance of Thermus scotoductus in domestic water heaters.</title>
        <authorList>
            <person name="Wilpiszeski R.L."/>
            <person name="Zhang Z."/>
            <person name="House C.H."/>
        </authorList>
    </citation>
    <scope>NUCLEOTIDE SEQUENCE [LARGE SCALE GENOMIC DNA]</scope>
    <source>
        <strain evidence="2 4">12_S12</strain>
        <strain evidence="1 3">32_S32</strain>
    </source>
</reference>
<sequence length="263" mass="29565">MPLTAAYLRDRFLRGIPLEDREGRPFPDAYLEEAIKDAQAWFTRAFGVLFEPTRVVLGHVPEVRLPQDGLPVIRGEGPDYEPDAWHGDRWALMKLPYGPIREVHYVALGLGANATPAVLEFPREWWQVARRRYALRLFPGWASVQMVQLAGVWTGVVAGNRRIPHGWRIAYDAGFQDVAEEEPDLAWAVAARAVILLLPTLAMLQEGALGSESVSVDGLSQSRSYPVSATSHRYSPYQTALERGLEDFLRTYFSIKGPRFFSA</sequence>
<gene>
    <name evidence="2" type="ORF">CSW25_07025</name>
    <name evidence="1" type="ORF">CSW45_05920</name>
</gene>
<name>A0A430R9L4_THESC</name>
<dbReference type="Proteomes" id="UP000286910">
    <property type="component" value="Unassembled WGS sequence"/>
</dbReference>
<comment type="caution">
    <text evidence="1">The sequence shown here is derived from an EMBL/GenBank/DDBJ whole genome shotgun (WGS) entry which is preliminary data.</text>
</comment>
<reference evidence="2" key="1">
    <citation type="submission" date="2017-10" db="EMBL/GenBank/DDBJ databases">
        <authorList>
            <person name="Wilpiszeski R.L."/>
            <person name="Zhidan Z."/>
            <person name="House C.H."/>
        </authorList>
    </citation>
    <scope>NUCLEOTIDE SEQUENCE</scope>
    <source>
        <strain evidence="2">12_S12</strain>
    </source>
</reference>
<keyword evidence="4" id="KW-1185">Reference proteome</keyword>
<dbReference type="Proteomes" id="UP000287962">
    <property type="component" value="Unassembled WGS sequence"/>
</dbReference>
<evidence type="ECO:0000313" key="1">
    <source>
        <dbReference type="EMBL" id="RTH04054.1"/>
    </source>
</evidence>
<dbReference type="AlphaFoldDB" id="A0A430R9L4"/>
<dbReference type="EMBL" id="PELR01000145">
    <property type="protein sequence ID" value="RTH04054.1"/>
    <property type="molecule type" value="Genomic_DNA"/>
</dbReference>
<dbReference type="EMBL" id="PEML01000221">
    <property type="protein sequence ID" value="RTI06993.1"/>
    <property type="molecule type" value="Genomic_DNA"/>
</dbReference>
<proteinExistence type="predicted"/>
<evidence type="ECO:0000313" key="4">
    <source>
        <dbReference type="Proteomes" id="UP000287962"/>
    </source>
</evidence>
<evidence type="ECO:0000313" key="3">
    <source>
        <dbReference type="Proteomes" id="UP000286910"/>
    </source>
</evidence>